<evidence type="ECO:0000313" key="3">
    <source>
        <dbReference type="EMBL" id="MDO3381390.1"/>
    </source>
</evidence>
<dbReference type="RefSeq" id="WP_302711529.1">
    <property type="nucleotide sequence ID" value="NZ_JAULRT010000035.1"/>
</dbReference>
<evidence type="ECO:0000256" key="1">
    <source>
        <dbReference type="SAM" id="SignalP"/>
    </source>
</evidence>
<protein>
    <submittedName>
        <fullName evidence="3">DUF2147 domain-containing protein</fullName>
    </submittedName>
</protein>
<feature type="chain" id="PRO_5046509479" evidence="1">
    <location>
        <begin position="24"/>
        <end position="150"/>
    </location>
</feature>
<name>A0ABT8TBU4_9GAMM</name>
<feature type="domain" description="DUF2147" evidence="2">
    <location>
        <begin position="28"/>
        <end position="146"/>
    </location>
</feature>
<feature type="signal peptide" evidence="1">
    <location>
        <begin position="1"/>
        <end position="23"/>
    </location>
</feature>
<comment type="caution">
    <text evidence="3">The sequence shown here is derived from an EMBL/GenBank/DDBJ whole genome shotgun (WGS) entry which is preliminary data.</text>
</comment>
<dbReference type="PANTHER" id="PTHR36919">
    <property type="entry name" value="BLR1215 PROTEIN"/>
    <property type="match status" value="1"/>
</dbReference>
<organism evidence="3 4">
    <name type="scientific">Gilvimarinus algae</name>
    <dbReference type="NCBI Taxonomy" id="3058037"/>
    <lineage>
        <taxon>Bacteria</taxon>
        <taxon>Pseudomonadati</taxon>
        <taxon>Pseudomonadota</taxon>
        <taxon>Gammaproteobacteria</taxon>
        <taxon>Cellvibrionales</taxon>
        <taxon>Cellvibrionaceae</taxon>
        <taxon>Gilvimarinus</taxon>
    </lineage>
</organism>
<dbReference type="PANTHER" id="PTHR36919:SF3">
    <property type="entry name" value="BLL5882 PROTEIN"/>
    <property type="match status" value="1"/>
</dbReference>
<proteinExistence type="predicted"/>
<keyword evidence="1" id="KW-0732">Signal</keyword>
<evidence type="ECO:0000313" key="4">
    <source>
        <dbReference type="Proteomes" id="UP001168380"/>
    </source>
</evidence>
<dbReference type="EMBL" id="JAULRT010000035">
    <property type="protein sequence ID" value="MDO3381390.1"/>
    <property type="molecule type" value="Genomic_DNA"/>
</dbReference>
<accession>A0ABT8TBU4</accession>
<dbReference type="Proteomes" id="UP001168380">
    <property type="component" value="Unassembled WGS sequence"/>
</dbReference>
<keyword evidence="4" id="KW-1185">Reference proteome</keyword>
<evidence type="ECO:0000259" key="2">
    <source>
        <dbReference type="Pfam" id="PF09917"/>
    </source>
</evidence>
<sequence length="150" mass="16746">MPSPIYRFAIACMIFSGSLLAKAAPVEGQWMTVDDKDGTKKSIVELRVTEEGSLEGRILTLLQEKSKGKTCEKCPGEFRDKPLEGLRFMWGLTQEETGQWTEGQILDPKSGKVYKAKVSLSDDGQTLTVRGFIGFSLFGRSQVWQRHDAL</sequence>
<reference evidence="3" key="1">
    <citation type="submission" date="2023-07" db="EMBL/GenBank/DDBJ databases">
        <title>Gilvimarinus algae sp. nov., isolated from the surface of Kelp.</title>
        <authorList>
            <person name="Sun Y.Y."/>
            <person name="Gong Y."/>
            <person name="Du Z.J."/>
        </authorList>
    </citation>
    <scope>NUCLEOTIDE SEQUENCE</scope>
    <source>
        <strain evidence="3">SDUM040014</strain>
    </source>
</reference>
<dbReference type="Pfam" id="PF09917">
    <property type="entry name" value="DUF2147"/>
    <property type="match status" value="1"/>
</dbReference>
<dbReference type="Gene3D" id="2.40.128.520">
    <property type="match status" value="1"/>
</dbReference>
<gene>
    <name evidence="3" type="ORF">QWI16_04340</name>
</gene>
<dbReference type="InterPro" id="IPR019223">
    <property type="entry name" value="DUF2147"/>
</dbReference>